<organism evidence="14 15">
    <name type="scientific">Caloramator australicus RC3</name>
    <dbReference type="NCBI Taxonomy" id="857293"/>
    <lineage>
        <taxon>Bacteria</taxon>
        <taxon>Bacillati</taxon>
        <taxon>Bacillota</taxon>
        <taxon>Clostridia</taxon>
        <taxon>Eubacteriales</taxon>
        <taxon>Clostridiaceae</taxon>
        <taxon>Caloramator</taxon>
    </lineage>
</organism>
<dbReference type="Pfam" id="PF00672">
    <property type="entry name" value="HAMP"/>
    <property type="match status" value="1"/>
</dbReference>
<proteinExistence type="inferred from homology"/>
<dbReference type="EMBL" id="CAKP01000016">
    <property type="protein sequence ID" value="CCC57986.1"/>
    <property type="molecule type" value="Genomic_DNA"/>
</dbReference>
<dbReference type="eggNOG" id="COG0840">
    <property type="taxonomic scope" value="Bacteria"/>
</dbReference>
<comment type="caution">
    <text evidence="14">The sequence shown here is derived from an EMBL/GenBank/DDBJ whole genome shotgun (WGS) entry which is preliminary data.</text>
</comment>
<dbReference type="PANTHER" id="PTHR32089:SF114">
    <property type="entry name" value="METHYL-ACCEPTING CHEMOTAXIS PROTEIN MCPB"/>
    <property type="match status" value="1"/>
</dbReference>
<evidence type="ECO:0000256" key="10">
    <source>
        <dbReference type="SAM" id="MobiDB-lite"/>
    </source>
</evidence>
<keyword evidence="9" id="KW-0175">Coiled coil</keyword>
<dbReference type="InterPro" id="IPR003660">
    <property type="entry name" value="HAMP_dom"/>
</dbReference>
<evidence type="ECO:0000313" key="14">
    <source>
        <dbReference type="EMBL" id="CCC57986.1"/>
    </source>
</evidence>
<dbReference type="GO" id="GO:0005886">
    <property type="term" value="C:plasma membrane"/>
    <property type="evidence" value="ECO:0007669"/>
    <property type="project" value="UniProtKB-SubCell"/>
</dbReference>
<dbReference type="PROSITE" id="PS50885">
    <property type="entry name" value="HAMP"/>
    <property type="match status" value="1"/>
</dbReference>
<reference evidence="14 15" key="1">
    <citation type="journal article" date="2011" name="J. Bacteriol.">
        <title>Draft genome sequence of Caloramator australicus strain RC3T, a thermoanaerobe from the Great Artesian Basin of Australia.</title>
        <authorList>
            <person name="Ogg C.D."/>
            <person name="Patel B.K.C."/>
        </authorList>
    </citation>
    <scope>NUCLEOTIDE SEQUENCE [LARGE SCALE GENOMIC DNA]</scope>
    <source>
        <strain evidence="14 15">RC3</strain>
    </source>
</reference>
<evidence type="ECO:0000256" key="3">
    <source>
        <dbReference type="ARBA" id="ARBA00022692"/>
    </source>
</evidence>
<keyword evidence="4 11" id="KW-1133">Transmembrane helix</keyword>
<evidence type="ECO:0000259" key="13">
    <source>
        <dbReference type="PROSITE" id="PS50885"/>
    </source>
</evidence>
<evidence type="ECO:0000256" key="4">
    <source>
        <dbReference type="ARBA" id="ARBA00022989"/>
    </source>
</evidence>
<dbReference type="AlphaFoldDB" id="G0V4E6"/>
<feature type="domain" description="Methyl-accepting transducer" evidence="12">
    <location>
        <begin position="297"/>
        <end position="554"/>
    </location>
</feature>
<feature type="transmembrane region" description="Helical" evidence="11">
    <location>
        <begin position="202"/>
        <end position="225"/>
    </location>
</feature>
<evidence type="ECO:0000259" key="12">
    <source>
        <dbReference type="PROSITE" id="PS50111"/>
    </source>
</evidence>
<keyword evidence="5 11" id="KW-0472">Membrane</keyword>
<gene>
    <name evidence="14" type="ORF">CAAU_0337</name>
</gene>
<dbReference type="Gene3D" id="6.10.340.10">
    <property type="match status" value="1"/>
</dbReference>
<dbReference type="SMART" id="SM00283">
    <property type="entry name" value="MA"/>
    <property type="match status" value="1"/>
</dbReference>
<dbReference type="PROSITE" id="PS50111">
    <property type="entry name" value="CHEMOTAXIS_TRANSDUC_2"/>
    <property type="match status" value="1"/>
</dbReference>
<dbReference type="SMART" id="SM00304">
    <property type="entry name" value="HAMP"/>
    <property type="match status" value="1"/>
</dbReference>
<dbReference type="Pfam" id="PF17200">
    <property type="entry name" value="sCache_2"/>
    <property type="match status" value="1"/>
</dbReference>
<dbReference type="SUPFAM" id="SSF58104">
    <property type="entry name" value="Methyl-accepting chemotaxis protein (MCP) signaling domain"/>
    <property type="match status" value="1"/>
</dbReference>
<comment type="subcellular location">
    <subcellularLocation>
        <location evidence="1">Cell membrane</location>
        <topology evidence="1">Multi-pass membrane protein</topology>
    </subcellularLocation>
</comment>
<dbReference type="Gene3D" id="1.10.287.950">
    <property type="entry name" value="Methyl-accepting chemotaxis protein"/>
    <property type="match status" value="1"/>
</dbReference>
<dbReference type="Gene3D" id="3.30.450.20">
    <property type="entry name" value="PAS domain"/>
    <property type="match status" value="1"/>
</dbReference>
<evidence type="ECO:0000256" key="1">
    <source>
        <dbReference type="ARBA" id="ARBA00004651"/>
    </source>
</evidence>
<evidence type="ECO:0000256" key="8">
    <source>
        <dbReference type="PROSITE-ProRule" id="PRU00284"/>
    </source>
</evidence>
<keyword evidence="6 8" id="KW-0807">Transducer</keyword>
<dbReference type="Pfam" id="PF00015">
    <property type="entry name" value="MCPsignal"/>
    <property type="match status" value="1"/>
</dbReference>
<dbReference type="InterPro" id="IPR004089">
    <property type="entry name" value="MCPsignal_dom"/>
</dbReference>
<keyword evidence="2" id="KW-1003">Cell membrane</keyword>
<feature type="transmembrane region" description="Helical" evidence="11">
    <location>
        <begin position="12"/>
        <end position="35"/>
    </location>
</feature>
<evidence type="ECO:0000256" key="11">
    <source>
        <dbReference type="SAM" id="Phobius"/>
    </source>
</evidence>
<dbReference type="Proteomes" id="UP000007652">
    <property type="component" value="Unassembled WGS sequence"/>
</dbReference>
<name>G0V4E6_9CLOT</name>
<keyword evidence="3 11" id="KW-0812">Transmembrane</keyword>
<dbReference type="GO" id="GO:0007165">
    <property type="term" value="P:signal transduction"/>
    <property type="evidence" value="ECO:0007669"/>
    <property type="project" value="UniProtKB-KW"/>
</dbReference>
<evidence type="ECO:0000313" key="15">
    <source>
        <dbReference type="Proteomes" id="UP000007652"/>
    </source>
</evidence>
<dbReference type="PANTHER" id="PTHR32089">
    <property type="entry name" value="METHYL-ACCEPTING CHEMOTAXIS PROTEIN MCPB"/>
    <property type="match status" value="1"/>
</dbReference>
<evidence type="ECO:0000256" key="7">
    <source>
        <dbReference type="ARBA" id="ARBA00029447"/>
    </source>
</evidence>
<feature type="region of interest" description="Disordered" evidence="10">
    <location>
        <begin position="295"/>
        <end position="317"/>
    </location>
</feature>
<evidence type="ECO:0000256" key="2">
    <source>
        <dbReference type="ARBA" id="ARBA00022475"/>
    </source>
</evidence>
<dbReference type="CDD" id="cd11386">
    <property type="entry name" value="MCP_signal"/>
    <property type="match status" value="1"/>
</dbReference>
<dbReference type="OrthoDB" id="9810264at2"/>
<evidence type="ECO:0000256" key="5">
    <source>
        <dbReference type="ARBA" id="ARBA00023136"/>
    </source>
</evidence>
<feature type="coiled-coil region" evidence="9">
    <location>
        <begin position="326"/>
        <end position="353"/>
    </location>
</feature>
<dbReference type="CDD" id="cd06225">
    <property type="entry name" value="HAMP"/>
    <property type="match status" value="1"/>
</dbReference>
<evidence type="ECO:0000256" key="6">
    <source>
        <dbReference type="ARBA" id="ARBA00023224"/>
    </source>
</evidence>
<dbReference type="RefSeq" id="WP_008907705.1">
    <property type="nucleotide sequence ID" value="NZ_CAKP01000016.1"/>
</dbReference>
<protein>
    <submittedName>
        <fullName evidence="14">Methyl-accepting chemotaxis protein</fullName>
    </submittedName>
</protein>
<evidence type="ECO:0000256" key="9">
    <source>
        <dbReference type="SAM" id="Coils"/>
    </source>
</evidence>
<accession>G0V4E6</accession>
<comment type="similarity">
    <text evidence="7">Belongs to the methyl-accepting chemotaxis (MCP) protein family.</text>
</comment>
<keyword evidence="15" id="KW-1185">Reference proteome</keyword>
<dbReference type="InterPro" id="IPR033480">
    <property type="entry name" value="sCache_2"/>
</dbReference>
<dbReference type="SMART" id="SM01049">
    <property type="entry name" value="Cache_2"/>
    <property type="match status" value="1"/>
</dbReference>
<sequence>MKKMAGTSIKIKLVAMFITVIVFSMGILGIASYGISKKSLSDLGNRALKNKINMGITFMEALESQVQEGKLTREEAQEIFKSKMLNPKKGDGKTRGQNEKLELDIGAYMFAINSQGIEMMHPFKEGDDISNIVDPKGNNIVKLIIEEGKHPKNNGIIKYYWKNPGENKIRAKTNAVAYFEPWDWYVNVGAYDEDFYRPAQKVLNIILLFSLINLLVGSSLILWFLNKKLNPLKELSESMKEVAEGNLNIELEIKSNDEIGKIQESFGKMLKAQREMIKKIKVSVEEVLGQSENLSATSEEMASSSQEVAKTMQQIAEGSSSQANDLQEIVGLMTELTQNIENALRELATVKDETLNTSNRANIGKSEMDKLIRTIEDIKNAFEIVTLKVNNLTNSVKEISNITNVITSIAEQTNLLALNAAIEAARAGEAGRGFAVVADEVRKLAEESKKSASEIVELVNSIEKDTDDVIITSKDVDGFIKSQATAVEKTVASFGDILESIERIAPLMKNTYNAMDEMVSSKDKVLLKVEAVSAVTEENTAAAEEVAASSEELSASSQEVAATANTLNQLATDLANAVERFRLN</sequence>
<dbReference type="STRING" id="857293.CAAU_0337"/>
<feature type="domain" description="HAMP" evidence="13">
    <location>
        <begin position="226"/>
        <end position="278"/>
    </location>
</feature>